<evidence type="ECO:0000256" key="2">
    <source>
        <dbReference type="ARBA" id="ARBA00008034"/>
    </source>
</evidence>
<evidence type="ECO:0000313" key="8">
    <source>
        <dbReference type="EMBL" id="GJD50951.1"/>
    </source>
</evidence>
<evidence type="ECO:0000256" key="6">
    <source>
        <dbReference type="RuleBase" id="RU003943"/>
    </source>
</evidence>
<dbReference type="PANTHER" id="PTHR30477">
    <property type="entry name" value="ABC-TRANSPORTER METAL-BINDING PROTEIN"/>
    <property type="match status" value="1"/>
</dbReference>
<organism evidence="8 9">
    <name type="scientific">Methylobacterium crusticola</name>
    <dbReference type="NCBI Taxonomy" id="1697972"/>
    <lineage>
        <taxon>Bacteria</taxon>
        <taxon>Pseudomonadati</taxon>
        <taxon>Pseudomonadota</taxon>
        <taxon>Alphaproteobacteria</taxon>
        <taxon>Hyphomicrobiales</taxon>
        <taxon>Methylobacteriaceae</taxon>
        <taxon>Methylobacterium</taxon>
    </lineage>
</organism>
<accession>A0ABQ4R0W7</accession>
<dbReference type="SUPFAM" id="SSF81345">
    <property type="entry name" value="ABC transporter involved in vitamin B12 uptake, BtuC"/>
    <property type="match status" value="1"/>
</dbReference>
<feature type="transmembrane region" description="Helical" evidence="7">
    <location>
        <begin position="269"/>
        <end position="287"/>
    </location>
</feature>
<protein>
    <submittedName>
        <fullName evidence="8">Manganese transport system membrane protein MntB</fullName>
    </submittedName>
</protein>
<evidence type="ECO:0000256" key="7">
    <source>
        <dbReference type="SAM" id="Phobius"/>
    </source>
</evidence>
<dbReference type="Pfam" id="PF00950">
    <property type="entry name" value="ABC-3"/>
    <property type="match status" value="1"/>
</dbReference>
<keyword evidence="3 6" id="KW-0812">Transmembrane</keyword>
<reference evidence="8" key="2">
    <citation type="submission" date="2021-08" db="EMBL/GenBank/DDBJ databases">
        <authorList>
            <person name="Tani A."/>
            <person name="Ola A."/>
            <person name="Ogura Y."/>
            <person name="Katsura K."/>
            <person name="Hayashi T."/>
        </authorList>
    </citation>
    <scope>NUCLEOTIDE SEQUENCE</scope>
    <source>
        <strain evidence="8">KCTC 52305</strain>
    </source>
</reference>
<keyword evidence="6" id="KW-0813">Transport</keyword>
<dbReference type="PANTHER" id="PTHR30477:SF13">
    <property type="entry name" value="IRON TRANSPORT SYSTEM MEMBRANE PROTEIN HI_0360-RELATED"/>
    <property type="match status" value="1"/>
</dbReference>
<dbReference type="Proteomes" id="UP001055167">
    <property type="component" value="Unassembled WGS sequence"/>
</dbReference>
<feature type="transmembrane region" description="Helical" evidence="7">
    <location>
        <begin position="156"/>
        <end position="177"/>
    </location>
</feature>
<name>A0ABQ4R0W7_9HYPH</name>
<keyword evidence="5 7" id="KW-0472">Membrane</keyword>
<evidence type="ECO:0000256" key="1">
    <source>
        <dbReference type="ARBA" id="ARBA00004141"/>
    </source>
</evidence>
<dbReference type="Gene3D" id="1.10.3470.10">
    <property type="entry name" value="ABC transporter involved in vitamin B12 uptake, BtuC"/>
    <property type="match status" value="1"/>
</dbReference>
<dbReference type="InterPro" id="IPR001626">
    <property type="entry name" value="ABC_TroCD"/>
</dbReference>
<feature type="transmembrane region" description="Helical" evidence="7">
    <location>
        <begin position="117"/>
        <end position="135"/>
    </location>
</feature>
<proteinExistence type="inferred from homology"/>
<comment type="similarity">
    <text evidence="2 6">Belongs to the ABC-3 integral membrane protein family.</text>
</comment>
<sequence length="304" mass="31148">MPTLRARRVPILRARRVIDLLTAPFSEFAFMRRALAGCVALSVGAAPVGVFLTLRRMSLMSEAMSHAILPGAAVGFLVAGLSLPAMTLGGLAAGLAVALLSGFVARSTVLREDASLAAFYLISLAAGVLLISARGTSIDLLHILFGTVLALNDDALVLLGGIATATLGGLALAYRPLVMECVDPLFLRSVGRASGPVHYGFLALVVLNLVGGFAALGTLLAVGLMLLPAVTARFWATDLTGLIPVAMGTALLASAAGLLVSYYGNLPTGPAIVLTAGGLYVASMLLGPRGGLVWRLAPGRHLEA</sequence>
<dbReference type="InterPro" id="IPR037294">
    <property type="entry name" value="ABC_BtuC-like"/>
</dbReference>
<feature type="transmembrane region" description="Helical" evidence="7">
    <location>
        <begin position="239"/>
        <end position="263"/>
    </location>
</feature>
<gene>
    <name evidence="8" type="primary">mntB</name>
    <name evidence="8" type="ORF">OPKNFCMD_3701</name>
</gene>
<feature type="transmembrane region" description="Helical" evidence="7">
    <location>
        <begin position="197"/>
        <end position="227"/>
    </location>
</feature>
<comment type="subcellular location">
    <subcellularLocation>
        <location evidence="6">Cell membrane</location>
        <topology evidence="6">Multi-pass membrane protein</topology>
    </subcellularLocation>
    <subcellularLocation>
        <location evidence="1">Membrane</location>
        <topology evidence="1">Multi-pass membrane protein</topology>
    </subcellularLocation>
</comment>
<feature type="transmembrane region" description="Helical" evidence="7">
    <location>
        <begin position="34"/>
        <end position="54"/>
    </location>
</feature>
<feature type="transmembrane region" description="Helical" evidence="7">
    <location>
        <begin position="74"/>
        <end position="105"/>
    </location>
</feature>
<keyword evidence="4 7" id="KW-1133">Transmembrane helix</keyword>
<dbReference type="EMBL" id="BPQH01000011">
    <property type="protein sequence ID" value="GJD50951.1"/>
    <property type="molecule type" value="Genomic_DNA"/>
</dbReference>
<keyword evidence="9" id="KW-1185">Reference proteome</keyword>
<evidence type="ECO:0000256" key="5">
    <source>
        <dbReference type="ARBA" id="ARBA00023136"/>
    </source>
</evidence>
<comment type="caution">
    <text evidence="8">The sequence shown here is derived from an EMBL/GenBank/DDBJ whole genome shotgun (WGS) entry which is preliminary data.</text>
</comment>
<evidence type="ECO:0000313" key="9">
    <source>
        <dbReference type="Proteomes" id="UP001055167"/>
    </source>
</evidence>
<evidence type="ECO:0000256" key="4">
    <source>
        <dbReference type="ARBA" id="ARBA00022989"/>
    </source>
</evidence>
<reference evidence="8" key="1">
    <citation type="journal article" date="2021" name="Front. Microbiol.">
        <title>Comprehensive Comparative Genomics and Phenotyping of Methylobacterium Species.</title>
        <authorList>
            <person name="Alessa O."/>
            <person name="Ogura Y."/>
            <person name="Fujitani Y."/>
            <person name="Takami H."/>
            <person name="Hayashi T."/>
            <person name="Sahin N."/>
            <person name="Tani A."/>
        </authorList>
    </citation>
    <scope>NUCLEOTIDE SEQUENCE</scope>
    <source>
        <strain evidence="8">KCTC 52305</strain>
    </source>
</reference>
<evidence type="ECO:0000256" key="3">
    <source>
        <dbReference type="ARBA" id="ARBA00022692"/>
    </source>
</evidence>